<evidence type="ECO:0000313" key="2">
    <source>
        <dbReference type="Proteomes" id="UP001228376"/>
    </source>
</evidence>
<sequence>MSKYVQLAGERFRYHPYWDLRSLLDVLSDPLEVYAGWSAFGMEITPELMQERMDNYLLKLLENV</sequence>
<comment type="caution">
    <text evidence="1">The sequence shown here is derived from an EMBL/GenBank/DDBJ whole genome shotgun (WGS) entry which is preliminary data.</text>
</comment>
<gene>
    <name evidence="1" type="ORF">P5G51_018240</name>
</gene>
<accession>A0ABU5CM93</accession>
<proteinExistence type="predicted"/>
<name>A0ABU5CM93_9BACI</name>
<dbReference type="RefSeq" id="WP_320385131.1">
    <property type="nucleotide sequence ID" value="NZ_JAROCA020000003.1"/>
</dbReference>
<reference evidence="1 2" key="1">
    <citation type="submission" date="2023-10" db="EMBL/GenBank/DDBJ databases">
        <title>179-bfca-hs.</title>
        <authorList>
            <person name="Miliotis G."/>
            <person name="Sengupta P."/>
            <person name="Hameed A."/>
            <person name="Chuvochina M."/>
            <person name="Mcdonagh F."/>
            <person name="Simpson A.C."/>
            <person name="Singh N.K."/>
            <person name="Rekha P.D."/>
            <person name="Raman K."/>
            <person name="Hugenholtz P."/>
            <person name="Venkateswaran K."/>
        </authorList>
    </citation>
    <scope>NUCLEOTIDE SEQUENCE [LARGE SCALE GENOMIC DNA]</scope>
    <source>
        <strain evidence="1 2">179-BFC-A-HS</strain>
    </source>
</reference>
<protein>
    <submittedName>
        <fullName evidence="1">Uncharacterized protein</fullName>
    </submittedName>
</protein>
<evidence type="ECO:0000313" key="1">
    <source>
        <dbReference type="EMBL" id="MDY0407021.1"/>
    </source>
</evidence>
<keyword evidence="2" id="KW-1185">Reference proteome</keyword>
<dbReference type="Proteomes" id="UP001228376">
    <property type="component" value="Unassembled WGS sequence"/>
</dbReference>
<dbReference type="EMBL" id="JAROCA020000003">
    <property type="protein sequence ID" value="MDY0407021.1"/>
    <property type="molecule type" value="Genomic_DNA"/>
</dbReference>
<organism evidence="1 2">
    <name type="scientific">Tigheibacillus jepli</name>
    <dbReference type="NCBI Taxonomy" id="3035914"/>
    <lineage>
        <taxon>Bacteria</taxon>
        <taxon>Bacillati</taxon>
        <taxon>Bacillota</taxon>
        <taxon>Bacilli</taxon>
        <taxon>Bacillales</taxon>
        <taxon>Bacillaceae</taxon>
        <taxon>Tigheibacillus</taxon>
    </lineage>
</organism>